<evidence type="ECO:0000313" key="8">
    <source>
        <dbReference type="EMBL" id="VYU76234.1"/>
    </source>
</evidence>
<dbReference type="InterPro" id="IPR043149">
    <property type="entry name" value="TagF_N"/>
</dbReference>
<dbReference type="EMBL" id="CACRUA010000054">
    <property type="protein sequence ID" value="VYU76234.1"/>
    <property type="molecule type" value="Genomic_DNA"/>
</dbReference>
<dbReference type="Gene3D" id="3.40.50.12580">
    <property type="match status" value="1"/>
</dbReference>
<dbReference type="GO" id="GO:0047355">
    <property type="term" value="F:CDP-glycerol glycerophosphotransferase activity"/>
    <property type="evidence" value="ECO:0007669"/>
    <property type="project" value="UniProtKB-EC"/>
</dbReference>
<dbReference type="Proteomes" id="UP001300871">
    <property type="component" value="Unassembled WGS sequence"/>
</dbReference>
<reference evidence="8" key="1">
    <citation type="submission" date="2019-11" db="EMBL/GenBank/DDBJ databases">
        <authorList>
            <person name="Feng L."/>
        </authorList>
    </citation>
    <scope>NUCLEOTIDE SEQUENCE</scope>
    <source>
        <strain evidence="8">CsymbiosumLFYP84</strain>
    </source>
</reference>
<dbReference type="PANTHER" id="PTHR37316:SF1">
    <property type="entry name" value="TEICHOIC ACID GLYCEROL-PHOSPHATE PRIMASE"/>
    <property type="match status" value="1"/>
</dbReference>
<comment type="subcellular location">
    <subcellularLocation>
        <location evidence="1">Cell membrane</location>
        <topology evidence="1">Peripheral membrane protein</topology>
    </subcellularLocation>
</comment>
<dbReference type="Gene3D" id="3.40.50.11820">
    <property type="match status" value="1"/>
</dbReference>
<protein>
    <submittedName>
        <fullName evidence="7">CDP-glycerol glycerophosphotransferase family protein</fullName>
    </submittedName>
    <submittedName>
        <fullName evidence="8">CDP-glycerol:poly(Glycerophosphate) glycerophosphotransferase</fullName>
        <ecNumber evidence="8">2.7.8.12</ecNumber>
    </submittedName>
</protein>
<evidence type="ECO:0000256" key="4">
    <source>
        <dbReference type="ARBA" id="ARBA00022679"/>
    </source>
</evidence>
<dbReference type="Pfam" id="PF04464">
    <property type="entry name" value="Glyphos_transf"/>
    <property type="match status" value="1"/>
</dbReference>
<evidence type="ECO:0000256" key="2">
    <source>
        <dbReference type="ARBA" id="ARBA00010488"/>
    </source>
</evidence>
<evidence type="ECO:0000256" key="3">
    <source>
        <dbReference type="ARBA" id="ARBA00022475"/>
    </source>
</evidence>
<dbReference type="InterPro" id="IPR051612">
    <property type="entry name" value="Teichoic_Acid_Biosynth"/>
</dbReference>
<keyword evidence="6" id="KW-0472">Membrane</keyword>
<dbReference type="PANTHER" id="PTHR37316">
    <property type="entry name" value="TEICHOIC ACID GLYCEROL-PHOSPHATE PRIMASE"/>
    <property type="match status" value="1"/>
</dbReference>
<comment type="similarity">
    <text evidence="2">Belongs to the CDP-glycerol glycerophosphotransferase family.</text>
</comment>
<dbReference type="RefSeq" id="WP_156684900.1">
    <property type="nucleotide sequence ID" value="NZ_CACRUA010000054.1"/>
</dbReference>
<organism evidence="8">
    <name type="scientific">Clostridium symbiosum</name>
    <name type="common">Bacteroides symbiosus</name>
    <dbReference type="NCBI Taxonomy" id="1512"/>
    <lineage>
        <taxon>Bacteria</taxon>
        <taxon>Bacillati</taxon>
        <taxon>Bacillota</taxon>
        <taxon>Clostridia</taxon>
        <taxon>Lachnospirales</taxon>
        <taxon>Lachnospiraceae</taxon>
        <taxon>Otoolea</taxon>
    </lineage>
</organism>
<sequence>MNGEFVNYLKKVFIKAILHFFWLFPLNEKKITLLNELSYTFGDSLKYFDIYLHNLSNKEYKIVFPIKDGSPTSVYSDDVIVVPGSFRYFKEIITSGIIITNAGGVSYLPKRKKQRIISTWHGGGPYKKTSTDVYNNYWYKKQAEMNSNNTDFILSSCEYFSAFEAKSMGYKPEEIIRSGLPRNDILFIDHGSIKKKVRKYYAIPDNAKFILFAPTFRSKKYEFSDMSVVKNYIELDPDMLVSTLEERHQCKWVCGIRLHPKLANIDMSKLNVINCTGYPDMQELLCCADAVISDYSSLIWDYSFTYRPIFLYAPDIRQYEEEGRGFYMPSSDWPYPIAHNNEEMRKIILEYDEDKYIQRVKEHHKSSGSFENGNACEILLKLIKQH</sequence>
<dbReference type="GO" id="GO:0005886">
    <property type="term" value="C:plasma membrane"/>
    <property type="evidence" value="ECO:0007669"/>
    <property type="project" value="UniProtKB-SubCell"/>
</dbReference>
<dbReference type="InterPro" id="IPR043148">
    <property type="entry name" value="TagF_C"/>
</dbReference>
<evidence type="ECO:0000256" key="1">
    <source>
        <dbReference type="ARBA" id="ARBA00004202"/>
    </source>
</evidence>
<evidence type="ECO:0000256" key="5">
    <source>
        <dbReference type="ARBA" id="ARBA00022944"/>
    </source>
</evidence>
<keyword evidence="3" id="KW-1003">Cell membrane</keyword>
<dbReference type="EMBL" id="JAQLGM010000059">
    <property type="protein sequence ID" value="MDB2002125.1"/>
    <property type="molecule type" value="Genomic_DNA"/>
</dbReference>
<dbReference type="EC" id="2.7.8.12" evidence="8"/>
<keyword evidence="4 8" id="KW-0808">Transferase</keyword>
<proteinExistence type="inferred from homology"/>
<evidence type="ECO:0000313" key="7">
    <source>
        <dbReference type="EMBL" id="MDB2002125.1"/>
    </source>
</evidence>
<dbReference type="GO" id="GO:0019350">
    <property type="term" value="P:teichoic acid biosynthetic process"/>
    <property type="evidence" value="ECO:0007669"/>
    <property type="project" value="UniProtKB-KW"/>
</dbReference>
<dbReference type="SUPFAM" id="SSF53756">
    <property type="entry name" value="UDP-Glycosyltransferase/glycogen phosphorylase"/>
    <property type="match status" value="1"/>
</dbReference>
<dbReference type="InterPro" id="IPR007554">
    <property type="entry name" value="Glycerophosphate_synth"/>
</dbReference>
<accession>A0A6N3HH37</accession>
<dbReference type="AlphaFoldDB" id="A0A6N3HH37"/>
<gene>
    <name evidence="8" type="primary">tagF_2</name>
    <name evidence="8" type="ORF">CSLFYP84_03862</name>
    <name evidence="7" type="ORF">PM006_18160</name>
</gene>
<name>A0A6N3HH37_CLOSY</name>
<keyword evidence="5" id="KW-0777">Teichoic acid biosynthesis</keyword>
<evidence type="ECO:0000256" key="6">
    <source>
        <dbReference type="ARBA" id="ARBA00023136"/>
    </source>
</evidence>
<reference evidence="7" key="2">
    <citation type="submission" date="2023-01" db="EMBL/GenBank/DDBJ databases">
        <title>Human gut microbiome strain richness.</title>
        <authorList>
            <person name="Chen-Liaw A."/>
        </authorList>
    </citation>
    <scope>NUCLEOTIDE SEQUENCE</scope>
    <source>
        <strain evidence="7">B1_m1001713B170214d0_201011</strain>
    </source>
</reference>